<evidence type="ECO:0000256" key="2">
    <source>
        <dbReference type="ARBA" id="ARBA00023015"/>
    </source>
</evidence>
<organism evidence="8 9">
    <name type="scientific">Azospira restricta</name>
    <dbReference type="NCBI Taxonomy" id="404405"/>
    <lineage>
        <taxon>Bacteria</taxon>
        <taxon>Pseudomonadati</taxon>
        <taxon>Pseudomonadota</taxon>
        <taxon>Betaproteobacteria</taxon>
        <taxon>Rhodocyclales</taxon>
        <taxon>Rhodocyclaceae</taxon>
        <taxon>Azospira</taxon>
    </lineage>
</organism>
<reference evidence="8" key="1">
    <citation type="submission" date="2020-11" db="EMBL/GenBank/DDBJ databases">
        <title>Azospira restricta DSM 18626 genome sequence.</title>
        <authorList>
            <person name="Moe W.M."/>
        </authorList>
    </citation>
    <scope>NUCLEOTIDE SEQUENCE</scope>
    <source>
        <strain evidence="8">DSM 18626</strain>
    </source>
</reference>
<dbReference type="SMART" id="SM00448">
    <property type="entry name" value="REC"/>
    <property type="match status" value="1"/>
</dbReference>
<name>A0A974Y544_9RHOO</name>
<dbReference type="EMBL" id="CP064781">
    <property type="protein sequence ID" value="QRJ65045.1"/>
    <property type="molecule type" value="Genomic_DNA"/>
</dbReference>
<evidence type="ECO:0000256" key="3">
    <source>
        <dbReference type="ARBA" id="ARBA00023125"/>
    </source>
</evidence>
<evidence type="ECO:0000256" key="4">
    <source>
        <dbReference type="ARBA" id="ARBA00023163"/>
    </source>
</evidence>
<evidence type="ECO:0000313" key="9">
    <source>
        <dbReference type="Proteomes" id="UP000663444"/>
    </source>
</evidence>
<dbReference type="SUPFAM" id="SSF52172">
    <property type="entry name" value="CheY-like"/>
    <property type="match status" value="1"/>
</dbReference>
<evidence type="ECO:0000259" key="7">
    <source>
        <dbReference type="PROSITE" id="PS50110"/>
    </source>
</evidence>
<keyword evidence="9" id="KW-1185">Reference proteome</keyword>
<dbReference type="InterPro" id="IPR058245">
    <property type="entry name" value="NreC/VraR/RcsB-like_REC"/>
</dbReference>
<dbReference type="InterPro" id="IPR000792">
    <property type="entry name" value="Tscrpt_reg_LuxR_C"/>
</dbReference>
<dbReference type="GO" id="GO:0006355">
    <property type="term" value="P:regulation of DNA-templated transcription"/>
    <property type="evidence" value="ECO:0007669"/>
    <property type="project" value="InterPro"/>
</dbReference>
<dbReference type="GO" id="GO:0000160">
    <property type="term" value="P:phosphorelay signal transduction system"/>
    <property type="evidence" value="ECO:0007669"/>
    <property type="project" value="InterPro"/>
</dbReference>
<dbReference type="KEGG" id="ares:IWH25_06810"/>
<dbReference type="RefSeq" id="WP_203388570.1">
    <property type="nucleotide sequence ID" value="NZ_CP064781.1"/>
</dbReference>
<accession>A0A974Y544</accession>
<dbReference type="PROSITE" id="PS50043">
    <property type="entry name" value="HTH_LUXR_2"/>
    <property type="match status" value="1"/>
</dbReference>
<keyword evidence="3" id="KW-0238">DNA-binding</keyword>
<feature type="modified residue" description="4-aspartylphosphate" evidence="5">
    <location>
        <position position="62"/>
    </location>
</feature>
<dbReference type="InterPro" id="IPR001789">
    <property type="entry name" value="Sig_transdc_resp-reg_receiver"/>
</dbReference>
<dbReference type="SMART" id="SM00421">
    <property type="entry name" value="HTH_LUXR"/>
    <property type="match status" value="1"/>
</dbReference>
<dbReference type="InterPro" id="IPR011006">
    <property type="entry name" value="CheY-like_superfamily"/>
</dbReference>
<dbReference type="SUPFAM" id="SSF46894">
    <property type="entry name" value="C-terminal effector domain of the bipartite response regulators"/>
    <property type="match status" value="1"/>
</dbReference>
<proteinExistence type="predicted"/>
<keyword evidence="4" id="KW-0804">Transcription</keyword>
<dbReference type="PRINTS" id="PR00038">
    <property type="entry name" value="HTHLUXR"/>
</dbReference>
<protein>
    <submittedName>
        <fullName evidence="8">Response regulator transcription factor</fullName>
    </submittedName>
</protein>
<dbReference type="AlphaFoldDB" id="A0A974Y544"/>
<dbReference type="CDD" id="cd17535">
    <property type="entry name" value="REC_NarL-like"/>
    <property type="match status" value="1"/>
</dbReference>
<dbReference type="InterPro" id="IPR039420">
    <property type="entry name" value="WalR-like"/>
</dbReference>
<keyword evidence="1 5" id="KW-0597">Phosphoprotein</keyword>
<dbReference type="InterPro" id="IPR016032">
    <property type="entry name" value="Sig_transdc_resp-reg_C-effctor"/>
</dbReference>
<dbReference type="Gene3D" id="3.40.50.2300">
    <property type="match status" value="1"/>
</dbReference>
<dbReference type="Pfam" id="PF00072">
    <property type="entry name" value="Response_reg"/>
    <property type="match status" value="1"/>
</dbReference>
<evidence type="ECO:0000313" key="8">
    <source>
        <dbReference type="EMBL" id="QRJ65045.1"/>
    </source>
</evidence>
<sequence length="213" mass="22422">MSAAADAADIRVLLVDDHQLVRDGLHSRLGETPGICVVGEAGSGREALALAAALQPDLVLLDIGLPDISGLDVAEQLPAVAPQARALMLSMYDNREYVISAIRAGAAGYVLKDASSKEIIAAIRAVAAGGSYYSAPLTTALATGGSEPPPLTEREREVLILVAQGNSNKRIAQQLAVSVRTVETHRLNLRKKLGIETPAGLIRYALQQGWIKV</sequence>
<dbReference type="PROSITE" id="PS50110">
    <property type="entry name" value="RESPONSE_REGULATORY"/>
    <property type="match status" value="1"/>
</dbReference>
<evidence type="ECO:0000259" key="6">
    <source>
        <dbReference type="PROSITE" id="PS50043"/>
    </source>
</evidence>
<keyword evidence="2" id="KW-0805">Transcription regulation</keyword>
<evidence type="ECO:0000256" key="5">
    <source>
        <dbReference type="PROSITE-ProRule" id="PRU00169"/>
    </source>
</evidence>
<dbReference type="CDD" id="cd06170">
    <property type="entry name" value="LuxR_C_like"/>
    <property type="match status" value="1"/>
</dbReference>
<dbReference type="Proteomes" id="UP000663444">
    <property type="component" value="Chromosome"/>
</dbReference>
<feature type="domain" description="Response regulatory" evidence="7">
    <location>
        <begin position="11"/>
        <end position="127"/>
    </location>
</feature>
<evidence type="ECO:0000256" key="1">
    <source>
        <dbReference type="ARBA" id="ARBA00022553"/>
    </source>
</evidence>
<gene>
    <name evidence="8" type="ORF">IWH25_06810</name>
</gene>
<feature type="domain" description="HTH luxR-type" evidence="6">
    <location>
        <begin position="144"/>
        <end position="209"/>
    </location>
</feature>
<dbReference type="Pfam" id="PF00196">
    <property type="entry name" value="GerE"/>
    <property type="match status" value="1"/>
</dbReference>
<dbReference type="PANTHER" id="PTHR43214">
    <property type="entry name" value="TWO-COMPONENT RESPONSE REGULATOR"/>
    <property type="match status" value="1"/>
</dbReference>
<dbReference type="PROSITE" id="PS00622">
    <property type="entry name" value="HTH_LUXR_1"/>
    <property type="match status" value="1"/>
</dbReference>
<dbReference type="PANTHER" id="PTHR43214:SF41">
    <property type="entry name" value="NITRATE_NITRITE RESPONSE REGULATOR PROTEIN NARP"/>
    <property type="match status" value="1"/>
</dbReference>
<dbReference type="GO" id="GO:0003677">
    <property type="term" value="F:DNA binding"/>
    <property type="evidence" value="ECO:0007669"/>
    <property type="project" value="UniProtKB-KW"/>
</dbReference>